<proteinExistence type="predicted"/>
<dbReference type="PATRIC" id="fig|1125630.4.peg.2247"/>
<dbReference type="HOGENOM" id="CLU_2046529_0_0_6"/>
<feature type="domain" description="ImpA N-terminal" evidence="1">
    <location>
        <begin position="33"/>
        <end position="127"/>
    </location>
</feature>
<dbReference type="RefSeq" id="WP_002902260.1">
    <property type="nucleotide sequence ID" value="NC_016845.1"/>
</dbReference>
<evidence type="ECO:0000259" key="1">
    <source>
        <dbReference type="Pfam" id="PF06812"/>
    </source>
</evidence>
<dbReference type="KEGG" id="kpm:KPHS_23150"/>
<keyword evidence="3" id="KW-1185">Reference proteome</keyword>
<dbReference type="GeneID" id="11847333"/>
<dbReference type="STRING" id="1125630.KPHS_23150"/>
<dbReference type="Pfam" id="PF06812">
    <property type="entry name" value="ImpA_N"/>
    <property type="match status" value="1"/>
</dbReference>
<name>A0A0H3GNT0_KLEPH</name>
<dbReference type="RefSeq" id="YP_005226615.1">
    <property type="nucleotide sequence ID" value="NC_016845.1"/>
</dbReference>
<dbReference type="AlphaFoldDB" id="A0A0H3GNT0"/>
<protein>
    <submittedName>
        <fullName evidence="2">Type VI secretion-associated protein</fullName>
    </submittedName>
</protein>
<evidence type="ECO:0000313" key="2">
    <source>
        <dbReference type="EMBL" id="AEW61013.1"/>
    </source>
</evidence>
<evidence type="ECO:0000313" key="3">
    <source>
        <dbReference type="Proteomes" id="UP000007841"/>
    </source>
</evidence>
<accession>A0A0H3GNT0</accession>
<dbReference type="EMBL" id="CP003200">
    <property type="protein sequence ID" value="AEW61013.1"/>
    <property type="molecule type" value="Genomic_DNA"/>
</dbReference>
<dbReference type="Proteomes" id="UP000007841">
    <property type="component" value="Chromosome"/>
</dbReference>
<gene>
    <name evidence="2" type="ordered locus">KPHS_23150</name>
</gene>
<organism evidence="2 3">
    <name type="scientific">Klebsiella pneumoniae subsp. pneumoniae (strain HS11286)</name>
    <dbReference type="NCBI Taxonomy" id="1125630"/>
    <lineage>
        <taxon>Bacteria</taxon>
        <taxon>Pseudomonadati</taxon>
        <taxon>Pseudomonadota</taxon>
        <taxon>Gammaproteobacteria</taxon>
        <taxon>Enterobacterales</taxon>
        <taxon>Enterobacteriaceae</taxon>
        <taxon>Klebsiella/Raoultella group</taxon>
        <taxon>Klebsiella</taxon>
        <taxon>Klebsiella pneumoniae complex</taxon>
    </lineage>
</organism>
<reference evidence="2 3" key="1">
    <citation type="journal article" date="2012" name="J. Bacteriol.">
        <title>Complete genome sequence of Klebsiella pneumoniae subsp. pneumoniae HS11286, a multidrug-resistant strain isolated from human sputum.</title>
        <authorList>
            <person name="Liu P."/>
            <person name="Li P."/>
            <person name="Jiang X."/>
            <person name="Bi D."/>
            <person name="Xie Y."/>
            <person name="Tai C."/>
            <person name="Deng Z."/>
            <person name="Rajakumar K."/>
            <person name="Ou H.Y."/>
        </authorList>
    </citation>
    <scope>NUCLEOTIDE SEQUENCE [LARGE SCALE GENOMIC DNA]</scope>
    <source>
        <strain evidence="2 3">HS11286</strain>
    </source>
</reference>
<sequence length="135" mass="15209">MSILQNLVAASQLDESALRQQARSRQAQWQSWLAPVSDAQPTGDDPGYDDDFQRIREEVNKISGVDTELICQLAEKLLTQTCKDLRVITFYVWARLQRDGETGLAEGVTLLAAMLERFGAMLHPQRERSCKSALE</sequence>
<dbReference type="PANTHER" id="PTHR37024">
    <property type="entry name" value="TYPE VI SECRETION SYSTEM DUF2094 AND IMPA-RELATED DOMAIN PROTEIN"/>
    <property type="match status" value="1"/>
</dbReference>
<dbReference type="InterPro" id="IPR010657">
    <property type="entry name" value="ImpA_N"/>
</dbReference>
<dbReference type="PANTHER" id="PTHR37024:SF5">
    <property type="entry name" value="IMPA N-TERMINAL DOMAIN-CONTAINING PROTEIN"/>
    <property type="match status" value="1"/>
</dbReference>